<feature type="transmembrane region" description="Helical" evidence="12">
    <location>
        <begin position="163"/>
        <end position="184"/>
    </location>
</feature>
<keyword evidence="11 14" id="KW-0407">Ion channel</keyword>
<dbReference type="InterPro" id="IPR005821">
    <property type="entry name" value="Ion_trans_dom"/>
</dbReference>
<accession>A0A419VWQ2</accession>
<keyword evidence="8 12" id="KW-1133">Transmembrane helix</keyword>
<dbReference type="InterPro" id="IPR027359">
    <property type="entry name" value="Volt_channel_dom_sf"/>
</dbReference>
<dbReference type="OrthoDB" id="56871at2157"/>
<evidence type="ECO:0000259" key="13">
    <source>
        <dbReference type="Pfam" id="PF00520"/>
    </source>
</evidence>
<comment type="caution">
    <text evidence="14">The sequence shown here is derived from an EMBL/GenBank/DDBJ whole genome shotgun (WGS) entry which is preliminary data.</text>
</comment>
<evidence type="ECO:0000256" key="3">
    <source>
        <dbReference type="ARBA" id="ARBA00022538"/>
    </source>
</evidence>
<sequence length="272" mass="30001">MSTRPYGRLRRQTNELFNPKTGGRIGHYIDWFIMSLIAANVAAVILETVDALGTAYADFFYWFELFSVVVFSIEYIARIWSAVDDSEYQGPITGRLKFASRPLLIIDLLAILPFYLTIGGVQGELRFLRALRLVRLFRLLKLARYSSAMQAFGAVIRQKKEKLVIAVFANGLLLVIASSVMYYIEHQHQPEAFSSIPAAFWWGVATLTTVGYGDVHPITPLGKFVGAIVAVLGIGLFALPASILASGFIEQAAAAGDDDGPTYCPHCGEKLE</sequence>
<dbReference type="RefSeq" id="WP_120246838.1">
    <property type="nucleotide sequence ID" value="NZ_RAPO01000008.1"/>
</dbReference>
<feature type="domain" description="Ion transport" evidence="13">
    <location>
        <begin position="28"/>
        <end position="252"/>
    </location>
</feature>
<keyword evidence="9" id="KW-0406">Ion transport</keyword>
<dbReference type="EMBL" id="RAPO01000008">
    <property type="protein sequence ID" value="RKD87662.1"/>
    <property type="molecule type" value="Genomic_DNA"/>
</dbReference>
<dbReference type="Proteomes" id="UP000283805">
    <property type="component" value="Unassembled WGS sequence"/>
</dbReference>
<dbReference type="SUPFAM" id="SSF81324">
    <property type="entry name" value="Voltage-gated potassium channels"/>
    <property type="match status" value="1"/>
</dbReference>
<evidence type="ECO:0000256" key="9">
    <source>
        <dbReference type="ARBA" id="ARBA00023065"/>
    </source>
</evidence>
<name>A0A419VWQ2_9EURY</name>
<evidence type="ECO:0000256" key="12">
    <source>
        <dbReference type="SAM" id="Phobius"/>
    </source>
</evidence>
<dbReference type="FunFam" id="1.10.287.70:FF:000028">
    <property type="entry name" value="potassium voltage-gated channel subfamily D member 3"/>
    <property type="match status" value="1"/>
</dbReference>
<dbReference type="Pfam" id="PF00520">
    <property type="entry name" value="Ion_trans"/>
    <property type="match status" value="1"/>
</dbReference>
<evidence type="ECO:0000256" key="2">
    <source>
        <dbReference type="ARBA" id="ARBA00022448"/>
    </source>
</evidence>
<keyword evidence="3" id="KW-0633">Potassium transport</keyword>
<evidence type="ECO:0000256" key="5">
    <source>
        <dbReference type="ARBA" id="ARBA00022826"/>
    </source>
</evidence>
<feature type="transmembrane region" description="Helical" evidence="12">
    <location>
        <begin position="98"/>
        <end position="116"/>
    </location>
</feature>
<dbReference type="Gene3D" id="1.20.120.350">
    <property type="entry name" value="Voltage-gated potassium channels. Chain C"/>
    <property type="match status" value="1"/>
</dbReference>
<evidence type="ECO:0000256" key="6">
    <source>
        <dbReference type="ARBA" id="ARBA00022882"/>
    </source>
</evidence>
<keyword evidence="2" id="KW-0813">Transport</keyword>
<dbReference type="PANTHER" id="PTHR11537:SF254">
    <property type="entry name" value="POTASSIUM VOLTAGE-GATED CHANNEL PROTEIN SHAB"/>
    <property type="match status" value="1"/>
</dbReference>
<dbReference type="AlphaFoldDB" id="A0A419VWQ2"/>
<evidence type="ECO:0000313" key="15">
    <source>
        <dbReference type="Proteomes" id="UP000283805"/>
    </source>
</evidence>
<evidence type="ECO:0000313" key="14">
    <source>
        <dbReference type="EMBL" id="RKD87662.1"/>
    </source>
</evidence>
<reference evidence="14 15" key="1">
    <citation type="submission" date="2018-09" db="EMBL/GenBank/DDBJ databases">
        <title>Genomic Encyclopedia of Archaeal and Bacterial Type Strains, Phase II (KMG-II): from individual species to whole genera.</title>
        <authorList>
            <person name="Goeker M."/>
        </authorList>
    </citation>
    <scope>NUCLEOTIDE SEQUENCE [LARGE SCALE GENOMIC DNA]</scope>
    <source>
        <strain evidence="14 15">DSM 13151</strain>
    </source>
</reference>
<proteinExistence type="predicted"/>
<keyword evidence="7" id="KW-0630">Potassium</keyword>
<keyword evidence="5" id="KW-0631">Potassium channel</keyword>
<feature type="transmembrane region" description="Helical" evidence="12">
    <location>
        <begin position="59"/>
        <end position="77"/>
    </location>
</feature>
<dbReference type="PRINTS" id="PR00169">
    <property type="entry name" value="KCHANNEL"/>
</dbReference>
<evidence type="ECO:0000256" key="11">
    <source>
        <dbReference type="ARBA" id="ARBA00023303"/>
    </source>
</evidence>
<evidence type="ECO:0000256" key="7">
    <source>
        <dbReference type="ARBA" id="ARBA00022958"/>
    </source>
</evidence>
<dbReference type="GO" id="GO:0001508">
    <property type="term" value="P:action potential"/>
    <property type="evidence" value="ECO:0007669"/>
    <property type="project" value="TreeGrafter"/>
</dbReference>
<dbReference type="InterPro" id="IPR028325">
    <property type="entry name" value="VG_K_chnl"/>
</dbReference>
<feature type="transmembrane region" description="Helical" evidence="12">
    <location>
        <begin position="28"/>
        <end position="47"/>
    </location>
</feature>
<organism evidence="14 15">
    <name type="scientific">Halopiger aswanensis</name>
    <dbReference type="NCBI Taxonomy" id="148449"/>
    <lineage>
        <taxon>Archaea</taxon>
        <taxon>Methanobacteriati</taxon>
        <taxon>Methanobacteriota</taxon>
        <taxon>Stenosarchaea group</taxon>
        <taxon>Halobacteria</taxon>
        <taxon>Halobacteriales</taxon>
        <taxon>Natrialbaceae</taxon>
        <taxon>Halopiger</taxon>
    </lineage>
</organism>
<dbReference type="Gene3D" id="1.10.287.70">
    <property type="match status" value="1"/>
</dbReference>
<evidence type="ECO:0000256" key="8">
    <source>
        <dbReference type="ARBA" id="ARBA00022989"/>
    </source>
</evidence>
<keyword evidence="4 12" id="KW-0812">Transmembrane</keyword>
<gene>
    <name evidence="14" type="ORF">ATJ93_4562</name>
</gene>
<protein>
    <submittedName>
        <fullName evidence="14">Voltage-gated potassium channel</fullName>
    </submittedName>
</protein>
<dbReference type="GO" id="GO:0008076">
    <property type="term" value="C:voltage-gated potassium channel complex"/>
    <property type="evidence" value="ECO:0007669"/>
    <property type="project" value="InterPro"/>
</dbReference>
<feature type="transmembrane region" description="Helical" evidence="12">
    <location>
        <begin position="224"/>
        <end position="249"/>
    </location>
</feature>
<evidence type="ECO:0000256" key="4">
    <source>
        <dbReference type="ARBA" id="ARBA00022692"/>
    </source>
</evidence>
<keyword evidence="15" id="KW-1185">Reference proteome</keyword>
<keyword evidence="10 12" id="KW-0472">Membrane</keyword>
<comment type="subcellular location">
    <subcellularLocation>
        <location evidence="1">Membrane</location>
        <topology evidence="1">Multi-pass membrane protein</topology>
    </subcellularLocation>
</comment>
<dbReference type="PANTHER" id="PTHR11537">
    <property type="entry name" value="VOLTAGE-GATED POTASSIUM CHANNEL"/>
    <property type="match status" value="1"/>
</dbReference>
<evidence type="ECO:0000256" key="1">
    <source>
        <dbReference type="ARBA" id="ARBA00004141"/>
    </source>
</evidence>
<dbReference type="GO" id="GO:0005249">
    <property type="term" value="F:voltage-gated potassium channel activity"/>
    <property type="evidence" value="ECO:0007669"/>
    <property type="project" value="InterPro"/>
</dbReference>
<keyword evidence="6" id="KW-0851">Voltage-gated channel</keyword>
<evidence type="ECO:0000256" key="10">
    <source>
        <dbReference type="ARBA" id="ARBA00023136"/>
    </source>
</evidence>